<dbReference type="SUPFAM" id="SSF54427">
    <property type="entry name" value="NTF2-like"/>
    <property type="match status" value="1"/>
</dbReference>
<proteinExistence type="predicted"/>
<dbReference type="PANTHER" id="PTHR39401:SF1">
    <property type="entry name" value="SNOAL-LIKE DOMAIN-CONTAINING PROTEIN"/>
    <property type="match status" value="1"/>
</dbReference>
<evidence type="ECO:0000313" key="2">
    <source>
        <dbReference type="EMBL" id="KAH6897267.1"/>
    </source>
</evidence>
<keyword evidence="3" id="KW-1185">Reference proteome</keyword>
<dbReference type="Pfam" id="PF13577">
    <property type="entry name" value="SnoaL_4"/>
    <property type="match status" value="1"/>
</dbReference>
<sequence>MADKPNPKRYTPQYPEAYEIDDSMHDFLTEFYRLSDDNREDNGWVECFTEDAEVIVGGDRGKGIKAIHDLRGRMWAMVQGRKNTVLKVFPGWFPETKEEPEAMVLGSVSYLTRDGRTIDATWSAHAVLRDVDGEWRFARYHVWVQNLD</sequence>
<name>A0A9P8WCT2_9HYPO</name>
<feature type="domain" description="SnoaL-like" evidence="1">
    <location>
        <begin position="22"/>
        <end position="145"/>
    </location>
</feature>
<protein>
    <recommendedName>
        <fullName evidence="1">SnoaL-like domain-containing protein</fullName>
    </recommendedName>
</protein>
<dbReference type="OrthoDB" id="3468019at2759"/>
<comment type="caution">
    <text evidence="2">The sequence shown here is derived from an EMBL/GenBank/DDBJ whole genome shotgun (WGS) entry which is preliminary data.</text>
</comment>
<evidence type="ECO:0000259" key="1">
    <source>
        <dbReference type="Pfam" id="PF13577"/>
    </source>
</evidence>
<dbReference type="PANTHER" id="PTHR39401">
    <property type="entry name" value="SNOAL-LIKE DOMAIN-CONTAINING PROTEIN"/>
    <property type="match status" value="1"/>
</dbReference>
<accession>A0A9P8WCT2</accession>
<dbReference type="Gene3D" id="3.10.450.50">
    <property type="match status" value="1"/>
</dbReference>
<dbReference type="InterPro" id="IPR037401">
    <property type="entry name" value="SnoaL-like"/>
</dbReference>
<organism evidence="2 3">
    <name type="scientific">Thelonectria olida</name>
    <dbReference type="NCBI Taxonomy" id="1576542"/>
    <lineage>
        <taxon>Eukaryota</taxon>
        <taxon>Fungi</taxon>
        <taxon>Dikarya</taxon>
        <taxon>Ascomycota</taxon>
        <taxon>Pezizomycotina</taxon>
        <taxon>Sordariomycetes</taxon>
        <taxon>Hypocreomycetidae</taxon>
        <taxon>Hypocreales</taxon>
        <taxon>Nectriaceae</taxon>
        <taxon>Thelonectria</taxon>
    </lineage>
</organism>
<dbReference type="Proteomes" id="UP000777438">
    <property type="component" value="Unassembled WGS sequence"/>
</dbReference>
<gene>
    <name evidence="2" type="ORF">B0T10DRAFT_181519</name>
</gene>
<evidence type="ECO:0000313" key="3">
    <source>
        <dbReference type="Proteomes" id="UP000777438"/>
    </source>
</evidence>
<dbReference type="AlphaFoldDB" id="A0A9P8WCT2"/>
<dbReference type="InterPro" id="IPR032710">
    <property type="entry name" value="NTF2-like_dom_sf"/>
</dbReference>
<dbReference type="EMBL" id="JAGPYM010000003">
    <property type="protein sequence ID" value="KAH6897267.1"/>
    <property type="molecule type" value="Genomic_DNA"/>
</dbReference>
<reference evidence="2 3" key="1">
    <citation type="journal article" date="2021" name="Nat. Commun.">
        <title>Genetic determinants of endophytism in the Arabidopsis root mycobiome.</title>
        <authorList>
            <person name="Mesny F."/>
            <person name="Miyauchi S."/>
            <person name="Thiergart T."/>
            <person name="Pickel B."/>
            <person name="Atanasova L."/>
            <person name="Karlsson M."/>
            <person name="Huettel B."/>
            <person name="Barry K.W."/>
            <person name="Haridas S."/>
            <person name="Chen C."/>
            <person name="Bauer D."/>
            <person name="Andreopoulos W."/>
            <person name="Pangilinan J."/>
            <person name="LaButti K."/>
            <person name="Riley R."/>
            <person name="Lipzen A."/>
            <person name="Clum A."/>
            <person name="Drula E."/>
            <person name="Henrissat B."/>
            <person name="Kohler A."/>
            <person name="Grigoriev I.V."/>
            <person name="Martin F.M."/>
            <person name="Hacquard S."/>
        </authorList>
    </citation>
    <scope>NUCLEOTIDE SEQUENCE [LARGE SCALE GENOMIC DNA]</scope>
    <source>
        <strain evidence="2 3">MPI-CAGE-CH-0241</strain>
    </source>
</reference>